<keyword evidence="1" id="KW-0812">Transmembrane</keyword>
<proteinExistence type="predicted"/>
<gene>
    <name evidence="2" type="ORF">QU605_11500</name>
</gene>
<dbReference type="Pfam" id="PF19578">
    <property type="entry name" value="DUF6090"/>
    <property type="match status" value="1"/>
</dbReference>
<reference evidence="2" key="1">
    <citation type="submission" date="2023-06" db="EMBL/GenBank/DDBJ databases">
        <title>Robiginitalea aurantiacus sp. nov. and Algoriphagus sediminis sp. nov., isolated from coastal sediment.</title>
        <authorList>
            <person name="Zhou Z.Y."/>
            <person name="An J."/>
            <person name="Jia Y.W."/>
            <person name="Du Z.J."/>
        </authorList>
    </citation>
    <scope>NUCLEOTIDE SEQUENCE</scope>
    <source>
        <strain evidence="2">M39</strain>
    </source>
</reference>
<keyword evidence="3" id="KW-1185">Reference proteome</keyword>
<keyword evidence="1" id="KW-0472">Membrane</keyword>
<accession>A0ABT7WGQ0</accession>
<comment type="caution">
    <text evidence="2">The sequence shown here is derived from an EMBL/GenBank/DDBJ whole genome shotgun (WGS) entry which is preliminary data.</text>
</comment>
<protein>
    <submittedName>
        <fullName evidence="2">DUF6090 family protein</fullName>
    </submittedName>
</protein>
<sequence length="271" mass="31454">MITLFRKLRLQLLNQNKISRYLLYALGEILLVVIGILIALQVNTWNEERQQKAQVSTYARALIGDLQADINSVKRIAFQAERAYVSLDSLANYVRNTPMEELSNLNLMLLSGNASYRPFSWNRATFQEMKSSGILSFFQNDSLVKKMVNYEAMTNHLDLDYEEDARLENQARAQLGKVVNRNYDRTKGILRITTPYKEVPVRIIDFSKTDIYRSLKKQDIDFINADQKLLRESINNYIQLKNEMSVRYSGELPSLISDAEQLIDLLEQEIR</sequence>
<keyword evidence="1" id="KW-1133">Transmembrane helix</keyword>
<dbReference type="EMBL" id="JAUDUY010000005">
    <property type="protein sequence ID" value="MDM9632103.1"/>
    <property type="molecule type" value="Genomic_DNA"/>
</dbReference>
<dbReference type="Proteomes" id="UP001174839">
    <property type="component" value="Unassembled WGS sequence"/>
</dbReference>
<dbReference type="InterPro" id="IPR045749">
    <property type="entry name" value="DUF6090"/>
</dbReference>
<evidence type="ECO:0000256" key="1">
    <source>
        <dbReference type="SAM" id="Phobius"/>
    </source>
</evidence>
<organism evidence="2 3">
    <name type="scientific">Robiginitalea aurantiaca</name>
    <dbReference type="NCBI Taxonomy" id="3056915"/>
    <lineage>
        <taxon>Bacteria</taxon>
        <taxon>Pseudomonadati</taxon>
        <taxon>Bacteroidota</taxon>
        <taxon>Flavobacteriia</taxon>
        <taxon>Flavobacteriales</taxon>
        <taxon>Flavobacteriaceae</taxon>
        <taxon>Robiginitalea</taxon>
    </lineage>
</organism>
<name>A0ABT7WGQ0_9FLAO</name>
<evidence type="ECO:0000313" key="3">
    <source>
        <dbReference type="Proteomes" id="UP001174839"/>
    </source>
</evidence>
<feature type="transmembrane region" description="Helical" evidence="1">
    <location>
        <begin position="21"/>
        <end position="42"/>
    </location>
</feature>
<dbReference type="RefSeq" id="WP_289725461.1">
    <property type="nucleotide sequence ID" value="NZ_JAUDUY010000005.1"/>
</dbReference>
<evidence type="ECO:0000313" key="2">
    <source>
        <dbReference type="EMBL" id="MDM9632103.1"/>
    </source>
</evidence>